<proteinExistence type="predicted"/>
<comment type="caution">
    <text evidence="1">The sequence shown here is derived from an EMBL/GenBank/DDBJ whole genome shotgun (WGS) entry which is preliminary data.</text>
</comment>
<dbReference type="OrthoDB" id="3249161at2759"/>
<reference evidence="1 2" key="1">
    <citation type="journal article" date="2018" name="G3 (Bethesda)">
        <title>Phylogenetic and Phylogenomic Definition of Rhizopus Species.</title>
        <authorList>
            <person name="Gryganskyi A.P."/>
            <person name="Golan J."/>
            <person name="Dolatabadi S."/>
            <person name="Mondo S."/>
            <person name="Robb S."/>
            <person name="Idnurm A."/>
            <person name="Muszewska A."/>
            <person name="Steczkiewicz K."/>
            <person name="Masonjones S."/>
            <person name="Liao H.L."/>
            <person name="Gajdeczka M.T."/>
            <person name="Anike F."/>
            <person name="Vuek A."/>
            <person name="Anishchenko I.M."/>
            <person name="Voigt K."/>
            <person name="de Hoog G.S."/>
            <person name="Smith M.E."/>
            <person name="Heitman J."/>
            <person name="Vilgalys R."/>
            <person name="Stajich J.E."/>
        </authorList>
    </citation>
    <scope>NUCLEOTIDE SEQUENCE [LARGE SCALE GENOMIC DNA]</scope>
    <source>
        <strain evidence="1 2">CBS 357.93</strain>
    </source>
</reference>
<keyword evidence="2" id="KW-1185">Reference proteome</keyword>
<protein>
    <recommendedName>
        <fullName evidence="3">SAP domain-containing protein</fullName>
    </recommendedName>
</protein>
<name>A0A367J1L3_RHIAZ</name>
<evidence type="ECO:0000313" key="1">
    <source>
        <dbReference type="EMBL" id="RCH83816.1"/>
    </source>
</evidence>
<evidence type="ECO:0000313" key="2">
    <source>
        <dbReference type="Proteomes" id="UP000252139"/>
    </source>
</evidence>
<evidence type="ECO:0008006" key="3">
    <source>
        <dbReference type="Google" id="ProtNLM"/>
    </source>
</evidence>
<sequence length="69" mass="7951">LDDTFDKRLKLDQDADTITVLWNNNKLQKASNASLKEFLKDNGIQPKRLKADLVAQVDELLHAKFNIRD</sequence>
<dbReference type="EMBL" id="PJQL01002547">
    <property type="protein sequence ID" value="RCH83816.1"/>
    <property type="molecule type" value="Genomic_DNA"/>
</dbReference>
<dbReference type="Proteomes" id="UP000252139">
    <property type="component" value="Unassembled WGS sequence"/>
</dbReference>
<gene>
    <name evidence="1" type="ORF">CU097_001342</name>
</gene>
<dbReference type="AlphaFoldDB" id="A0A367J1L3"/>
<organism evidence="1 2">
    <name type="scientific">Rhizopus azygosporus</name>
    <name type="common">Rhizopus microsporus var. azygosporus</name>
    <dbReference type="NCBI Taxonomy" id="86630"/>
    <lineage>
        <taxon>Eukaryota</taxon>
        <taxon>Fungi</taxon>
        <taxon>Fungi incertae sedis</taxon>
        <taxon>Mucoromycota</taxon>
        <taxon>Mucoromycotina</taxon>
        <taxon>Mucoromycetes</taxon>
        <taxon>Mucorales</taxon>
        <taxon>Mucorineae</taxon>
        <taxon>Rhizopodaceae</taxon>
        <taxon>Rhizopus</taxon>
    </lineage>
</organism>
<accession>A0A367J1L3</accession>
<feature type="non-terminal residue" evidence="1">
    <location>
        <position position="1"/>
    </location>
</feature>